<dbReference type="GO" id="GO:0022857">
    <property type="term" value="F:transmembrane transporter activity"/>
    <property type="evidence" value="ECO:0007669"/>
    <property type="project" value="InterPro"/>
</dbReference>
<dbReference type="AlphaFoldDB" id="A0A9K3PIC4"/>
<feature type="transmembrane region" description="Helical" evidence="6">
    <location>
        <begin position="487"/>
        <end position="507"/>
    </location>
</feature>
<evidence type="ECO:0000256" key="5">
    <source>
        <dbReference type="ARBA" id="ARBA00023136"/>
    </source>
</evidence>
<evidence type="ECO:0000256" key="3">
    <source>
        <dbReference type="ARBA" id="ARBA00022692"/>
    </source>
</evidence>
<dbReference type="Proteomes" id="UP000693970">
    <property type="component" value="Unassembled WGS sequence"/>
</dbReference>
<reference evidence="8" key="2">
    <citation type="submission" date="2021-04" db="EMBL/GenBank/DDBJ databases">
        <authorList>
            <person name="Podell S."/>
        </authorList>
    </citation>
    <scope>NUCLEOTIDE SEQUENCE</scope>
    <source>
        <strain evidence="8">Hildebrandi</strain>
    </source>
</reference>
<feature type="transmembrane region" description="Helical" evidence="6">
    <location>
        <begin position="450"/>
        <end position="475"/>
    </location>
</feature>
<feature type="domain" description="Major facilitator superfamily (MFS) profile" evidence="7">
    <location>
        <begin position="31"/>
        <end position="648"/>
    </location>
</feature>
<feature type="transmembrane region" description="Helical" evidence="6">
    <location>
        <begin position="519"/>
        <end position="540"/>
    </location>
</feature>
<feature type="transmembrane region" description="Helical" evidence="6">
    <location>
        <begin position="213"/>
        <end position="235"/>
    </location>
</feature>
<keyword evidence="2" id="KW-0813">Transport</keyword>
<organism evidence="8 9">
    <name type="scientific">Nitzschia inconspicua</name>
    <dbReference type="NCBI Taxonomy" id="303405"/>
    <lineage>
        <taxon>Eukaryota</taxon>
        <taxon>Sar</taxon>
        <taxon>Stramenopiles</taxon>
        <taxon>Ochrophyta</taxon>
        <taxon>Bacillariophyta</taxon>
        <taxon>Bacillariophyceae</taxon>
        <taxon>Bacillariophycidae</taxon>
        <taxon>Bacillariales</taxon>
        <taxon>Bacillariaceae</taxon>
        <taxon>Nitzschia</taxon>
    </lineage>
</organism>
<evidence type="ECO:0000256" key="1">
    <source>
        <dbReference type="ARBA" id="ARBA00004141"/>
    </source>
</evidence>
<evidence type="ECO:0000256" key="2">
    <source>
        <dbReference type="ARBA" id="ARBA00022448"/>
    </source>
</evidence>
<feature type="transmembrane region" description="Helical" evidence="6">
    <location>
        <begin position="106"/>
        <end position="122"/>
    </location>
</feature>
<feature type="transmembrane region" description="Helical" evidence="6">
    <location>
        <begin position="546"/>
        <end position="565"/>
    </location>
</feature>
<dbReference type="InterPro" id="IPR011701">
    <property type="entry name" value="MFS"/>
</dbReference>
<protein>
    <submittedName>
        <fullName evidence="8">Major facilitator superfamily transporter</fullName>
    </submittedName>
</protein>
<dbReference type="Pfam" id="PF07690">
    <property type="entry name" value="MFS_1"/>
    <property type="match status" value="1"/>
</dbReference>
<dbReference type="GO" id="GO:0016020">
    <property type="term" value="C:membrane"/>
    <property type="evidence" value="ECO:0007669"/>
    <property type="project" value="UniProtKB-SubCell"/>
</dbReference>
<reference evidence="8" key="1">
    <citation type="journal article" date="2021" name="Sci. Rep.">
        <title>Diploid genomic architecture of Nitzschia inconspicua, an elite biomass production diatom.</title>
        <authorList>
            <person name="Oliver A."/>
            <person name="Podell S."/>
            <person name="Pinowska A."/>
            <person name="Traller J.C."/>
            <person name="Smith S.R."/>
            <person name="McClure R."/>
            <person name="Beliaev A."/>
            <person name="Bohutskyi P."/>
            <person name="Hill E.A."/>
            <person name="Rabines A."/>
            <person name="Zheng H."/>
            <person name="Allen L.Z."/>
            <person name="Kuo A."/>
            <person name="Grigoriev I.V."/>
            <person name="Allen A.E."/>
            <person name="Hazlebeck D."/>
            <person name="Allen E.E."/>
        </authorList>
    </citation>
    <scope>NUCLEOTIDE SEQUENCE</scope>
    <source>
        <strain evidence="8">Hildebrandi</strain>
    </source>
</reference>
<comment type="subcellular location">
    <subcellularLocation>
        <location evidence="1">Membrane</location>
        <topology evidence="1">Multi-pass membrane protein</topology>
    </subcellularLocation>
</comment>
<accession>A0A9K3PIC4</accession>
<comment type="caution">
    <text evidence="8">The sequence shown here is derived from an EMBL/GenBank/DDBJ whole genome shotgun (WGS) entry which is preliminary data.</text>
</comment>
<evidence type="ECO:0000313" key="8">
    <source>
        <dbReference type="EMBL" id="KAG7348340.1"/>
    </source>
</evidence>
<name>A0A9K3PIC4_9STRA</name>
<feature type="transmembrane region" description="Helical" evidence="6">
    <location>
        <begin position="74"/>
        <end position="94"/>
    </location>
</feature>
<keyword evidence="3 6" id="KW-0812">Transmembrane</keyword>
<keyword evidence="5 6" id="KW-0472">Membrane</keyword>
<feature type="transmembrane region" description="Helical" evidence="6">
    <location>
        <begin position="169"/>
        <end position="188"/>
    </location>
</feature>
<sequence length="650" mass="71450">MSSSKVAASTPNGDGRRRSSMLSTMEQSLHSHFMSTLGLCSSMFTTFFILMSVFPYSGYMVLQLIPSTSKETAGVYAGFLSSSFMVGRGCSSYFWGQFADIYGRKIVLVIALVTCFIGSLVFGFSTSYAMAVTVRVLMGLGNGSFIAARTASSELAKGNKTLEAKGVGVLMSMVGYGMLIAPAVGGFLSEPLQQHPDNAWFQKYAGIFGRFPFLLPNLVASILAALSLFIVLLCVEETLPQPQRRSWLLIGNDFVRWVRKWCCMNRKQRRENRSLFKPATSIYVDESHDGKFNEEFENEFDLPRRSSEFVDAEEGWDDEFEEEWEEAEEILDSLEFVVAATMVASREDRRSFVKALHHEPAAPILENQARLASTSSGELFSNENTPLFSNRHKWVSAEDGKNDLAPVLQSLPVPKYRSTLKKSSTITDVSFQSKAGPTVREVMSKPRTRAFLISSWLYSFASVAQSEAFPLFAMAHPGQGLGLGESSIGMVGTISGLIYCIGQYFTFSMMMNRFGLVRSLRYGALFANLPIIVIPLSLYVRSGWTQIVFLSFLSGISMIFGSVYLGCNTIGANRTVDATSRATMNGLSSLGTSIGRGAGPIVAGFVVTGCMASGFFPPYYGGWVLYIILLAMGMLAYWSTLSISETEDDN</sequence>
<evidence type="ECO:0000256" key="4">
    <source>
        <dbReference type="ARBA" id="ARBA00022989"/>
    </source>
</evidence>
<dbReference type="EMBL" id="JAGRRH010000020">
    <property type="protein sequence ID" value="KAG7348340.1"/>
    <property type="molecule type" value="Genomic_DNA"/>
</dbReference>
<feature type="transmembrane region" description="Helical" evidence="6">
    <location>
        <begin position="623"/>
        <end position="643"/>
    </location>
</feature>
<proteinExistence type="predicted"/>
<keyword evidence="4 6" id="KW-1133">Transmembrane helix</keyword>
<dbReference type="PANTHER" id="PTHR23504">
    <property type="entry name" value="MAJOR FACILITATOR SUPERFAMILY DOMAIN-CONTAINING PROTEIN 10"/>
    <property type="match status" value="1"/>
</dbReference>
<dbReference type="InterPro" id="IPR020846">
    <property type="entry name" value="MFS_dom"/>
</dbReference>
<evidence type="ECO:0000313" key="9">
    <source>
        <dbReference type="Proteomes" id="UP000693970"/>
    </source>
</evidence>
<evidence type="ECO:0000259" key="7">
    <source>
        <dbReference type="PROSITE" id="PS50850"/>
    </source>
</evidence>
<dbReference type="PANTHER" id="PTHR23504:SF15">
    <property type="entry name" value="MAJOR FACILITATOR SUPERFAMILY (MFS) PROFILE DOMAIN-CONTAINING PROTEIN"/>
    <property type="match status" value="1"/>
</dbReference>
<dbReference type="PROSITE" id="PS50850">
    <property type="entry name" value="MFS"/>
    <property type="match status" value="1"/>
</dbReference>
<feature type="transmembrane region" description="Helical" evidence="6">
    <location>
        <begin position="597"/>
        <end position="617"/>
    </location>
</feature>
<dbReference type="OrthoDB" id="26679at2759"/>
<gene>
    <name evidence="8" type="ORF">IV203_017045</name>
</gene>
<evidence type="ECO:0000256" key="6">
    <source>
        <dbReference type="SAM" id="Phobius"/>
    </source>
</evidence>
<keyword evidence="9" id="KW-1185">Reference proteome</keyword>
<feature type="transmembrane region" description="Helical" evidence="6">
    <location>
        <begin position="33"/>
        <end position="54"/>
    </location>
</feature>